<gene>
    <name evidence="5" type="primary">SEL1L_1</name>
    <name evidence="5" type="ORF">LOC62_04G005893</name>
</gene>
<organism evidence="5 6">
    <name type="scientific">Vanrija pseudolonga</name>
    <dbReference type="NCBI Taxonomy" id="143232"/>
    <lineage>
        <taxon>Eukaryota</taxon>
        <taxon>Fungi</taxon>
        <taxon>Dikarya</taxon>
        <taxon>Basidiomycota</taxon>
        <taxon>Agaricomycotina</taxon>
        <taxon>Tremellomycetes</taxon>
        <taxon>Trichosporonales</taxon>
        <taxon>Trichosporonaceae</taxon>
        <taxon>Vanrija</taxon>
    </lineage>
</organism>
<feature type="signal peptide" evidence="4">
    <location>
        <begin position="1"/>
        <end position="26"/>
    </location>
</feature>
<keyword evidence="4" id="KW-0732">Signal</keyword>
<dbReference type="EMBL" id="CP086717">
    <property type="protein sequence ID" value="WOO82404.1"/>
    <property type="molecule type" value="Genomic_DNA"/>
</dbReference>
<sequence length="1326" mass="141645">MRPQRRSIKILTSILLFAALVGVATAADKGQPPPPPTNDELRDLFPAEEDVEHQGEQAGHHADNAVYYDDYLMDEACAPLKEVHTLLEDMQPDELAHLEKKLGGVSPAPPPGTGLGYGSQGPVAATLRMLPKLVTALNPLTVVAKLPFIRSSGERGSRSSRSGKLARERGERVLALLDEAEANGCPEAIALRAEVYMFPPRGIAQDLSKAFTAYSRFLEVSSDPHVQFMVGFFYATGLGGAVLDQARATLLYTFSALQDYQPAQMALGYRYWSGIGVKEDCTTALDYYERASINAYNAFTSGPAGGLTLPLIASRLADKLGGIFGPHASWSSTGVNQHRHVIKASMDAARGQTEAEVLKFYQFHSDRNQILSTVRLGTYYYHGTIYPHTGAEEVGEIGRDFEAARRHFYVVAKRMWPAEFDKDGKAAPPLVMTDQERDKIHDPVMIAASYLGRMALRGEGMPKDYVLARLWYNRAAQLVSFVCTNSADSVQGDREAYNALGVIHRDGLGVKANADTALAYFKTAADPPGSLADAQINLAKMYIKNKLNQQAHTLLQSAIAHGSPFEAFHLLATLHLEEAREEGDKSGSCGVGLSYFKRVSETGSWDHDYIGEADRAWGRGEQDKALLGWWIAAETGSELAQNNVAFVIDGQTEAFGAPLPAEAAITLWVRSAAQGNADAMIKAGDYYYSGLVSNVTEEPEPDYQRALVYYQAASDKYSAMAYWNLGYMYENGLGVTRDWHLAKRNYDMALETNTSAYLPWFLSLIKLYLTSWWVDFKTRGAVPGLPLFEEADDTPTLWEGIKGLFVAPPLDQDVADNLDDDGEYDVSASGWGAGEQDLDDLGDIVESLVIIGLVGVIMLLFWLRGRRPTSMIGASSLQPASPPPPSEGWSASPHSSHASTAPQSPTPSRLKRLSLVARPRSGTGSTSASDELRVPPSPSPLGASGATGAAADDDDTPTATPGPGTTADEPLSPTPSRRPRPAHAARSSISYTPGSSGVREKRGSVPSLAALAEREDGGSKPDAGLTLTERHADLLRMIAMRERRVNELRQELAAQERALDALRAKWTSVANRGLVAEAAPAGLAGAHIRNVTKRRSPAAVAAALPDTTGERAEAEPRAADEPSLSALFSASAVEETIQEGRRFWGKLVRTVGAAAAGTVPEEGVSGLTAMLPSFSLQSAAAGSSAPAPANEGRLGAGSGLDKRRLSAHSASSSSRSRSPRSSGETPRPSGEGRDAERQSKAAAAVAGYAPRVPRPSLSPAVKTGSAKRLLTGEGEADAEGKADGGGAGEGEARADGDEPPAQQPKPPSPALRPPVTAMLETVGVGW</sequence>
<feature type="compositionally biased region" description="Low complexity" evidence="3">
    <location>
        <begin position="1180"/>
        <end position="1189"/>
    </location>
</feature>
<feature type="region of interest" description="Disordered" evidence="3">
    <location>
        <begin position="873"/>
        <end position="1004"/>
    </location>
</feature>
<dbReference type="SMART" id="SM00671">
    <property type="entry name" value="SEL1"/>
    <property type="match status" value="7"/>
</dbReference>
<dbReference type="GeneID" id="87809121"/>
<evidence type="ECO:0000313" key="6">
    <source>
        <dbReference type="Proteomes" id="UP000827549"/>
    </source>
</evidence>
<keyword evidence="6" id="KW-1185">Reference proteome</keyword>
<feature type="compositionally biased region" description="Low complexity" evidence="3">
    <location>
        <begin position="1241"/>
        <end position="1255"/>
    </location>
</feature>
<dbReference type="GO" id="GO:0005789">
    <property type="term" value="C:endoplasmic reticulum membrane"/>
    <property type="evidence" value="ECO:0007669"/>
    <property type="project" value="TreeGrafter"/>
</dbReference>
<dbReference type="Proteomes" id="UP000827549">
    <property type="component" value="Chromosome 4"/>
</dbReference>
<proteinExistence type="inferred from homology"/>
<feature type="compositionally biased region" description="Pro residues" evidence="3">
    <location>
        <begin position="1301"/>
        <end position="1312"/>
    </location>
</feature>
<feature type="compositionally biased region" description="Low complexity" evidence="3">
    <location>
        <begin position="1207"/>
        <end position="1229"/>
    </location>
</feature>
<accession>A0AAF0YEP0</accession>
<dbReference type="PANTHER" id="PTHR11102:SF147">
    <property type="entry name" value="SEL1L ADAPTOR SUBUNIT OF ERAD E3 UBIQUITIN LIGASE"/>
    <property type="match status" value="1"/>
</dbReference>
<protein>
    <submittedName>
        <fullName evidence="5">Protein sel-1 1</fullName>
    </submittedName>
</protein>
<evidence type="ECO:0000256" key="4">
    <source>
        <dbReference type="SAM" id="SignalP"/>
    </source>
</evidence>
<dbReference type="InterPro" id="IPR011990">
    <property type="entry name" value="TPR-like_helical_dom_sf"/>
</dbReference>
<reference evidence="5" key="1">
    <citation type="submission" date="2023-10" db="EMBL/GenBank/DDBJ databases">
        <authorList>
            <person name="Noh H."/>
        </authorList>
    </citation>
    <scope>NUCLEOTIDE SEQUENCE</scope>
    <source>
        <strain evidence="5">DUCC4014</strain>
    </source>
</reference>
<feature type="compositionally biased region" description="Low complexity" evidence="3">
    <location>
        <begin position="957"/>
        <end position="968"/>
    </location>
</feature>
<feature type="compositionally biased region" description="Low complexity" evidence="3">
    <location>
        <begin position="940"/>
        <end position="950"/>
    </location>
</feature>
<dbReference type="Gene3D" id="1.25.40.10">
    <property type="entry name" value="Tetratricopeptide repeat domain"/>
    <property type="match status" value="2"/>
</dbReference>
<feature type="compositionally biased region" description="Basic and acidic residues" evidence="3">
    <location>
        <begin position="1230"/>
        <end position="1239"/>
    </location>
</feature>
<dbReference type="InterPro" id="IPR006597">
    <property type="entry name" value="Sel1-like"/>
</dbReference>
<dbReference type="SUPFAM" id="SSF81901">
    <property type="entry name" value="HCP-like"/>
    <property type="match status" value="3"/>
</dbReference>
<feature type="region of interest" description="Disordered" evidence="3">
    <location>
        <begin position="1180"/>
        <end position="1326"/>
    </location>
</feature>
<feature type="chain" id="PRO_5041904751" evidence="4">
    <location>
        <begin position="27"/>
        <end position="1326"/>
    </location>
</feature>
<feature type="coiled-coil region" evidence="2">
    <location>
        <begin position="1031"/>
        <end position="1065"/>
    </location>
</feature>
<keyword evidence="2" id="KW-0175">Coiled coil</keyword>
<comment type="similarity">
    <text evidence="1">Belongs to the sel-1 family.</text>
</comment>
<evidence type="ECO:0000256" key="1">
    <source>
        <dbReference type="ARBA" id="ARBA00038101"/>
    </source>
</evidence>
<evidence type="ECO:0000256" key="3">
    <source>
        <dbReference type="SAM" id="MobiDB-lite"/>
    </source>
</evidence>
<name>A0AAF0YEP0_9TREE</name>
<evidence type="ECO:0000256" key="2">
    <source>
        <dbReference type="SAM" id="Coils"/>
    </source>
</evidence>
<dbReference type="PANTHER" id="PTHR11102">
    <property type="entry name" value="SEL-1-LIKE PROTEIN"/>
    <property type="match status" value="1"/>
</dbReference>
<evidence type="ECO:0000313" key="5">
    <source>
        <dbReference type="EMBL" id="WOO82404.1"/>
    </source>
</evidence>
<feature type="compositionally biased region" description="Low complexity" evidence="3">
    <location>
        <begin position="887"/>
        <end position="908"/>
    </location>
</feature>
<dbReference type="Pfam" id="PF08238">
    <property type="entry name" value="Sel1"/>
    <property type="match status" value="6"/>
</dbReference>
<dbReference type="RefSeq" id="XP_062628436.1">
    <property type="nucleotide sequence ID" value="XM_062772453.1"/>
</dbReference>
<dbReference type="GO" id="GO:0036503">
    <property type="term" value="P:ERAD pathway"/>
    <property type="evidence" value="ECO:0007669"/>
    <property type="project" value="TreeGrafter"/>
</dbReference>
<dbReference type="InterPro" id="IPR050767">
    <property type="entry name" value="Sel1_AlgK"/>
</dbReference>